<protein>
    <submittedName>
        <fullName evidence="1">DUF501 domain-containing protein</fullName>
    </submittedName>
</protein>
<dbReference type="Proteomes" id="UP000235162">
    <property type="component" value="Unassembled WGS sequence"/>
</dbReference>
<sequence>MERSSLSITETDRRAVAALLGRAPRGLEEVSVRNAAGEPSVIRVAPLVDDKPFPTLYWLVDREISYRIDQEEASGLIAQLQDQINADSSLQAQMAEDHRRYKARREAYMSEEERQRVKALGFGDVFEIKGIGGIADTSRIRCLHTWYAAHLVESNTVGRMLDDYWAGAAESN</sequence>
<dbReference type="Pfam" id="PF04417">
    <property type="entry name" value="DUF501"/>
    <property type="match status" value="1"/>
</dbReference>
<reference evidence="1 2" key="1">
    <citation type="submission" date="2018-01" db="EMBL/GenBank/DDBJ databases">
        <title>The draft genome sequence of Halioglobus japonicus S1-36.</title>
        <authorList>
            <person name="Du Z.-J."/>
            <person name="Shi M.-J."/>
        </authorList>
    </citation>
    <scope>NUCLEOTIDE SEQUENCE [LARGE SCALE GENOMIC DNA]</scope>
    <source>
        <strain evidence="1 2">S1-36</strain>
    </source>
</reference>
<evidence type="ECO:0000313" key="2">
    <source>
        <dbReference type="Proteomes" id="UP000235162"/>
    </source>
</evidence>
<evidence type="ECO:0000313" key="1">
    <source>
        <dbReference type="EMBL" id="PLW87782.1"/>
    </source>
</evidence>
<proteinExistence type="predicted"/>
<accession>A0AAP8SPK7</accession>
<keyword evidence="2" id="KW-1185">Reference proteome</keyword>
<dbReference type="KEGG" id="hja:BST95_13975"/>
<comment type="caution">
    <text evidence="1">The sequence shown here is derived from an EMBL/GenBank/DDBJ whole genome shotgun (WGS) entry which is preliminary data.</text>
</comment>
<name>A0AAP8SPK7_9GAMM</name>
<dbReference type="AlphaFoldDB" id="A0AAP8SPK7"/>
<organism evidence="1 2">
    <name type="scientific">Halioglobus japonicus</name>
    <dbReference type="NCBI Taxonomy" id="930805"/>
    <lineage>
        <taxon>Bacteria</taxon>
        <taxon>Pseudomonadati</taxon>
        <taxon>Pseudomonadota</taxon>
        <taxon>Gammaproteobacteria</taxon>
        <taxon>Cellvibrionales</taxon>
        <taxon>Halieaceae</taxon>
        <taxon>Halioglobus</taxon>
    </lineage>
</organism>
<dbReference type="EMBL" id="PKUR01000001">
    <property type="protein sequence ID" value="PLW87782.1"/>
    <property type="molecule type" value="Genomic_DNA"/>
</dbReference>
<dbReference type="PANTHER" id="PTHR37163:SF1">
    <property type="entry name" value="DUF501 DOMAIN-CONTAINING PROTEIN"/>
    <property type="match status" value="1"/>
</dbReference>
<gene>
    <name evidence="1" type="ORF">C0029_04210</name>
</gene>
<dbReference type="PANTHER" id="PTHR37163">
    <property type="entry name" value="CONSERVED PROTEIN"/>
    <property type="match status" value="1"/>
</dbReference>
<dbReference type="InterPro" id="IPR007511">
    <property type="entry name" value="DUF501"/>
</dbReference>